<dbReference type="GO" id="GO:0006265">
    <property type="term" value="P:DNA topological change"/>
    <property type="evidence" value="ECO:0007669"/>
    <property type="project" value="UniProtKB-UniRule"/>
</dbReference>
<keyword evidence="3" id="KW-0479">Metal-binding</keyword>
<evidence type="ECO:0000256" key="6">
    <source>
        <dbReference type="ARBA" id="ARBA00022842"/>
    </source>
</evidence>
<dbReference type="GO" id="GO:0003677">
    <property type="term" value="F:DNA binding"/>
    <property type="evidence" value="ECO:0007669"/>
    <property type="project" value="UniProtKB-KW"/>
</dbReference>
<dbReference type="Gene3D" id="1.10.290.10">
    <property type="entry name" value="Topoisomerase I, domain 4"/>
    <property type="match status" value="1"/>
</dbReference>
<dbReference type="EMBL" id="MGFS01000027">
    <property type="protein sequence ID" value="OGM11004.1"/>
    <property type="molecule type" value="Genomic_DNA"/>
</dbReference>
<dbReference type="NCBIfam" id="TIGR01051">
    <property type="entry name" value="topA_bact"/>
    <property type="match status" value="1"/>
</dbReference>
<dbReference type="InterPro" id="IPR023406">
    <property type="entry name" value="Topo_IA_AS"/>
</dbReference>
<dbReference type="PANTHER" id="PTHR42785:SF1">
    <property type="entry name" value="DNA TOPOISOMERASE"/>
    <property type="match status" value="1"/>
</dbReference>
<dbReference type="InterPro" id="IPR003601">
    <property type="entry name" value="Topo_IA_2"/>
</dbReference>
<dbReference type="InterPro" id="IPR034149">
    <property type="entry name" value="TOPRIM_TopoI"/>
</dbReference>
<feature type="site" description="Interaction with DNA" evidence="10">
    <location>
        <position position="298"/>
    </location>
</feature>
<feature type="site" description="Interaction with DNA" evidence="10">
    <location>
        <position position="151"/>
    </location>
</feature>
<evidence type="ECO:0000256" key="5">
    <source>
        <dbReference type="ARBA" id="ARBA00022833"/>
    </source>
</evidence>
<evidence type="ECO:0000256" key="1">
    <source>
        <dbReference type="ARBA" id="ARBA00000213"/>
    </source>
</evidence>
<dbReference type="Pfam" id="PF01751">
    <property type="entry name" value="Toprim"/>
    <property type="match status" value="1"/>
</dbReference>
<dbReference type="AlphaFoldDB" id="A0A1F7X7G3"/>
<evidence type="ECO:0000256" key="7">
    <source>
        <dbReference type="ARBA" id="ARBA00023029"/>
    </source>
</evidence>
<evidence type="ECO:0000256" key="10">
    <source>
        <dbReference type="HAMAP-Rule" id="MF_00952"/>
    </source>
</evidence>
<sequence length="678" mass="78328">MNLIIVESPTKARTLSRFLGSEYSVEATMGHIKDLPKSKLSVDIENNFKPDYQVVEKRTIEIKKIQDQAKKAKQIFIATDPDREGEAIAKHVDEILTRDRSPKTRDCISRIVFHEITKEAVEEAIAHPGKINKNLVDAQIGRRVLDRLVGYKLSPLLWKKVRRGLSAGRVQTVCVRLIVEREREIEKFKPEEYWEIFAQVAKLEQVEQEGFVVKLIKINDKKAEISNKEESDNVVTDLKKSDYKVFDIIKKEVRKNPYPPFTTSTMTQTAARFFGWSAKKTMSVAQALYEQGLITYHRTDSTNIAQVALEKVRKYIHENYGDNYLPEQVRIFKIKSKVAQEAHEAIRPTDVGMTNDKFQMTNGRFFNDAKTLYEIIWKRFVACQMAVCVFDETVIDVIASLKLKTESLKQYLLRVSGQVMKFDGWRKVIPLAKDEEPELPLVIKDEPIQLIKVDPQQKFTQPPARFNEASLIKMLEKLGIGRPSTYAPTISTIQVRNYVEKDEGKFKPTTIGFAVNDFLFKNFPGVFDYQFTAQMEDDLDNIANGERKWQEMMKEFYSPFEKILAEVDKKAKRVKIPTEKLGKKCPKCKKGELVIRVGRFGKFISCSRFPDCDYTEKYLEKIGMKCPDCKTGDVIVKTTKKGRKFYGCSRYPECKWASWRKPGIEKEQPQFEIADKTK</sequence>
<dbReference type="InterPro" id="IPR013498">
    <property type="entry name" value="Topo_IA_Znf"/>
</dbReference>
<dbReference type="Gene3D" id="1.10.460.10">
    <property type="entry name" value="Topoisomerase I, domain 2"/>
    <property type="match status" value="1"/>
</dbReference>
<evidence type="ECO:0000313" key="14">
    <source>
        <dbReference type="Proteomes" id="UP000177053"/>
    </source>
</evidence>
<dbReference type="SMART" id="SM00436">
    <property type="entry name" value="TOP1Bc"/>
    <property type="match status" value="1"/>
</dbReference>
<dbReference type="SMART" id="SM00493">
    <property type="entry name" value="TOPRIM"/>
    <property type="match status" value="1"/>
</dbReference>
<evidence type="ECO:0000259" key="12">
    <source>
        <dbReference type="PROSITE" id="PS52039"/>
    </source>
</evidence>
<evidence type="ECO:0000256" key="8">
    <source>
        <dbReference type="ARBA" id="ARBA00023125"/>
    </source>
</evidence>
<dbReference type="CDD" id="cd03363">
    <property type="entry name" value="TOPRIM_TopoIA_TopoI"/>
    <property type="match status" value="1"/>
</dbReference>
<feature type="site" description="Interaction with DNA" evidence="10">
    <location>
        <position position="142"/>
    </location>
</feature>
<protein>
    <recommendedName>
        <fullName evidence="10">DNA topoisomerase 1</fullName>
        <ecNumber evidence="10">5.6.2.1</ecNumber>
    </recommendedName>
    <alternativeName>
        <fullName evidence="10">DNA topoisomerase I</fullName>
    </alternativeName>
</protein>
<dbReference type="PROSITE" id="PS52039">
    <property type="entry name" value="TOPO_IA_2"/>
    <property type="match status" value="1"/>
</dbReference>
<name>A0A1F7X7G3_9BACT</name>
<dbReference type="SUPFAM" id="SSF56712">
    <property type="entry name" value="Prokaryotic type I DNA topoisomerase"/>
    <property type="match status" value="1"/>
</dbReference>
<evidence type="ECO:0000256" key="2">
    <source>
        <dbReference type="ARBA" id="ARBA00009446"/>
    </source>
</evidence>
<dbReference type="InterPro" id="IPR028612">
    <property type="entry name" value="Topoisom_1_IA"/>
</dbReference>
<dbReference type="Gene3D" id="3.30.65.10">
    <property type="entry name" value="Bacterial Topoisomerase I, domain 1"/>
    <property type="match status" value="2"/>
</dbReference>
<reference evidence="13 14" key="1">
    <citation type="journal article" date="2016" name="Nat. Commun.">
        <title>Thousands of microbial genomes shed light on interconnected biogeochemical processes in an aquifer system.</title>
        <authorList>
            <person name="Anantharaman K."/>
            <person name="Brown C.T."/>
            <person name="Hug L.A."/>
            <person name="Sharon I."/>
            <person name="Castelle C.J."/>
            <person name="Probst A.J."/>
            <person name="Thomas B.C."/>
            <person name="Singh A."/>
            <person name="Wilkins M.J."/>
            <person name="Karaoz U."/>
            <person name="Brodie E.L."/>
            <person name="Williams K.H."/>
            <person name="Hubbard S.S."/>
            <person name="Banfield J.F."/>
        </authorList>
    </citation>
    <scope>NUCLEOTIDE SEQUENCE [LARGE SCALE GENOMIC DNA]</scope>
</reference>
<dbReference type="PRINTS" id="PR00417">
    <property type="entry name" value="PRTPISMRASEI"/>
</dbReference>
<dbReference type="PROSITE" id="PS00396">
    <property type="entry name" value="TOPO_IA_1"/>
    <property type="match status" value="1"/>
</dbReference>
<evidence type="ECO:0000313" key="13">
    <source>
        <dbReference type="EMBL" id="OGM11004.1"/>
    </source>
</evidence>
<dbReference type="InterPro" id="IPR005733">
    <property type="entry name" value="TopoI_bac-type"/>
</dbReference>
<dbReference type="InterPro" id="IPR023405">
    <property type="entry name" value="Topo_IA_core_domain"/>
</dbReference>
<gene>
    <name evidence="10" type="primary">topA</name>
    <name evidence="13" type="ORF">A2Z22_04030</name>
</gene>
<keyword evidence="7 10" id="KW-0799">Topoisomerase</keyword>
<dbReference type="Gene3D" id="3.40.50.140">
    <property type="match status" value="1"/>
</dbReference>
<dbReference type="SUPFAM" id="SSF57783">
    <property type="entry name" value="Zinc beta-ribbon"/>
    <property type="match status" value="1"/>
</dbReference>
<feature type="active site" description="O-(5'-phospho-DNA)-tyrosine intermediate" evidence="10">
    <location>
        <position position="296"/>
    </location>
</feature>
<feature type="site" description="Interaction with DNA" evidence="10">
    <location>
        <position position="158"/>
    </location>
</feature>
<dbReference type="PANTHER" id="PTHR42785">
    <property type="entry name" value="DNA TOPOISOMERASE, TYPE IA, CORE"/>
    <property type="match status" value="1"/>
</dbReference>
<feature type="site" description="Interaction with DNA" evidence="10">
    <location>
        <position position="31"/>
    </location>
</feature>
<dbReference type="HAMAP" id="MF_00952">
    <property type="entry name" value="Topoisom_1_prok"/>
    <property type="match status" value="1"/>
</dbReference>
<evidence type="ECO:0000256" key="3">
    <source>
        <dbReference type="ARBA" id="ARBA00022723"/>
    </source>
</evidence>
<comment type="subunit">
    <text evidence="10">Monomer.</text>
</comment>
<dbReference type="Proteomes" id="UP000177053">
    <property type="component" value="Unassembled WGS sequence"/>
</dbReference>
<dbReference type="EC" id="5.6.2.1" evidence="10"/>
<evidence type="ECO:0000256" key="9">
    <source>
        <dbReference type="ARBA" id="ARBA00023235"/>
    </source>
</evidence>
<dbReference type="CDD" id="cd00186">
    <property type="entry name" value="TOP1Ac"/>
    <property type="match status" value="1"/>
</dbReference>
<feature type="domain" description="Topo IA-type catalytic" evidence="12">
    <location>
        <begin position="132"/>
        <end position="564"/>
    </location>
</feature>
<feature type="domain" description="Toprim" evidence="11">
    <location>
        <begin position="1"/>
        <end position="116"/>
    </location>
</feature>
<proteinExistence type="inferred from homology"/>
<comment type="similarity">
    <text evidence="2 10">Belongs to the type IA topoisomerase family.</text>
</comment>
<dbReference type="GO" id="GO:0003917">
    <property type="term" value="F:DNA topoisomerase type I (single strand cut, ATP-independent) activity"/>
    <property type="evidence" value="ECO:0007669"/>
    <property type="project" value="UniProtKB-UniRule"/>
</dbReference>
<keyword evidence="8 10" id="KW-0238">DNA-binding</keyword>
<accession>A0A1F7X7G3</accession>
<comment type="catalytic activity">
    <reaction evidence="1 10">
        <text>ATP-independent breakage of single-stranded DNA, followed by passage and rejoining.</text>
        <dbReference type="EC" id="5.6.2.1"/>
    </reaction>
</comment>
<dbReference type="Pfam" id="PF01131">
    <property type="entry name" value="Topoisom_bac"/>
    <property type="match status" value="1"/>
</dbReference>
<comment type="function">
    <text evidence="10">Releases the supercoiling and torsional tension of DNA, which is introduced during the DNA replication and transcription, by transiently cleaving and rejoining one strand of the DNA duplex. Introduces a single-strand break via transesterification at a target site in duplex DNA. The scissile phosphodiester is attacked by the catalytic tyrosine of the enzyme, resulting in the formation of a DNA-(5'-phosphotyrosyl)-enzyme intermediate and the expulsion of a 3'-OH DNA strand. The free DNA strand then undergoes passage around the unbroken strand, thus removing DNA supercoils. Finally, in the religation step, the DNA 3'-OH attacks the covalent intermediate to expel the active-site tyrosine and restore the DNA phosphodiester backbone.</text>
</comment>
<dbReference type="PROSITE" id="PS50880">
    <property type="entry name" value="TOPRIM"/>
    <property type="match status" value="1"/>
</dbReference>
<keyword evidence="6" id="KW-0460">Magnesium</keyword>
<keyword evidence="5" id="KW-0862">Zinc</keyword>
<organism evidence="13 14">
    <name type="scientific">Candidatus Woesebacteria bacterium RBG_16_34_12</name>
    <dbReference type="NCBI Taxonomy" id="1802480"/>
    <lineage>
        <taxon>Bacteria</taxon>
        <taxon>Candidatus Woeseibacteriota</taxon>
    </lineage>
</organism>
<dbReference type="InterPro" id="IPR013826">
    <property type="entry name" value="Topo_IA_cen_sub3"/>
</dbReference>
<evidence type="ECO:0000256" key="4">
    <source>
        <dbReference type="ARBA" id="ARBA00022771"/>
    </source>
</evidence>
<dbReference type="Gene3D" id="2.70.20.10">
    <property type="entry name" value="Topoisomerase I, domain 3"/>
    <property type="match status" value="1"/>
</dbReference>
<dbReference type="InterPro" id="IPR013824">
    <property type="entry name" value="Topo_IA_cen_sub1"/>
</dbReference>
<dbReference type="InterPro" id="IPR013497">
    <property type="entry name" value="Topo_IA_cen"/>
</dbReference>
<comment type="caution">
    <text evidence="13">The sequence shown here is derived from an EMBL/GenBank/DDBJ whole genome shotgun (WGS) entry which is preliminary data.</text>
</comment>
<dbReference type="Pfam" id="PF01396">
    <property type="entry name" value="Zn_ribbon_Top1"/>
    <property type="match status" value="2"/>
</dbReference>
<feature type="region of interest" description="Interaction with DNA" evidence="10">
    <location>
        <begin position="166"/>
        <end position="171"/>
    </location>
</feature>
<feature type="site" description="Interaction with DNA" evidence="10">
    <location>
        <position position="146"/>
    </location>
</feature>
<dbReference type="SMART" id="SM00437">
    <property type="entry name" value="TOP1Ac"/>
    <property type="match status" value="1"/>
</dbReference>
<dbReference type="InterPro" id="IPR000380">
    <property type="entry name" value="Topo_IA"/>
</dbReference>
<dbReference type="GO" id="GO:0008270">
    <property type="term" value="F:zinc ion binding"/>
    <property type="evidence" value="ECO:0007669"/>
    <property type="project" value="UniProtKB-KW"/>
</dbReference>
<feature type="site" description="Interaction with DNA" evidence="10">
    <location>
        <position position="143"/>
    </location>
</feature>
<keyword evidence="4" id="KW-0863">Zinc-finger</keyword>
<dbReference type="InterPro" id="IPR013825">
    <property type="entry name" value="Topo_IA_cen_sub2"/>
</dbReference>
<keyword evidence="9 10" id="KW-0413">Isomerase</keyword>
<feature type="site" description="Interaction with DNA" evidence="10">
    <location>
        <position position="496"/>
    </location>
</feature>
<dbReference type="GO" id="GO:0005694">
    <property type="term" value="C:chromosome"/>
    <property type="evidence" value="ECO:0007669"/>
    <property type="project" value="InterPro"/>
</dbReference>
<dbReference type="InterPro" id="IPR003602">
    <property type="entry name" value="Topo_IA_DNA-bd_dom"/>
</dbReference>
<evidence type="ECO:0000259" key="11">
    <source>
        <dbReference type="PROSITE" id="PS50880"/>
    </source>
</evidence>
<dbReference type="InterPro" id="IPR006171">
    <property type="entry name" value="TOPRIM_dom"/>
</dbReference>